<organism evidence="6 7">
    <name type="scientific">Rosa chinensis</name>
    <name type="common">China rose</name>
    <dbReference type="NCBI Taxonomy" id="74649"/>
    <lineage>
        <taxon>Eukaryota</taxon>
        <taxon>Viridiplantae</taxon>
        <taxon>Streptophyta</taxon>
        <taxon>Embryophyta</taxon>
        <taxon>Tracheophyta</taxon>
        <taxon>Spermatophyta</taxon>
        <taxon>Magnoliopsida</taxon>
        <taxon>eudicotyledons</taxon>
        <taxon>Gunneridae</taxon>
        <taxon>Pentapetalae</taxon>
        <taxon>rosids</taxon>
        <taxon>fabids</taxon>
        <taxon>Rosales</taxon>
        <taxon>Rosaceae</taxon>
        <taxon>Rosoideae</taxon>
        <taxon>Rosoideae incertae sedis</taxon>
        <taxon>Rosa</taxon>
    </lineage>
</organism>
<dbReference type="EMBL" id="PDCK01000042">
    <property type="protein sequence ID" value="PRQ39553.1"/>
    <property type="molecule type" value="Genomic_DNA"/>
</dbReference>
<evidence type="ECO:0000256" key="2">
    <source>
        <dbReference type="ARBA" id="ARBA00023157"/>
    </source>
</evidence>
<evidence type="ECO:0000313" key="7">
    <source>
        <dbReference type="Proteomes" id="UP000238479"/>
    </source>
</evidence>
<sequence length="177" mass="19026">MKSLISLAKLIILVSQIVFLPISQGSKDFWPMDAKLIDETCQKTPNPNLCVSSLKSDPRSFDADVKGLGIIMVDVVKEKAIIGQNRAQELLKQSPGDLRLKACSGDYDKISNHHVPNALLAFKKDAPDIAEEEMSEAAEETRACESSFSGGSPLTDVNNVLADVAAITATIAKELVG</sequence>
<proteinExistence type="inferred from homology"/>
<dbReference type="PANTHER" id="PTHR35357">
    <property type="entry name" value="OS02G0537100 PROTEIN"/>
    <property type="match status" value="1"/>
</dbReference>
<keyword evidence="1 4" id="KW-0732">Signal</keyword>
<gene>
    <name evidence="6" type="ORF">RchiOBHm_Chr4g0426481</name>
</gene>
<evidence type="ECO:0000259" key="5">
    <source>
        <dbReference type="SMART" id="SM00856"/>
    </source>
</evidence>
<comment type="similarity">
    <text evidence="3">Belongs to the PMEI family.</text>
</comment>
<dbReference type="Gramene" id="PRQ39553">
    <property type="protein sequence ID" value="PRQ39553"/>
    <property type="gene ID" value="RchiOBHm_Chr4g0426481"/>
</dbReference>
<dbReference type="AlphaFoldDB" id="A0A2P6QZD8"/>
<dbReference type="SMART" id="SM00856">
    <property type="entry name" value="PMEI"/>
    <property type="match status" value="1"/>
</dbReference>
<feature type="chain" id="PRO_5015178290" evidence="4">
    <location>
        <begin position="26"/>
        <end position="177"/>
    </location>
</feature>
<dbReference type="Proteomes" id="UP000238479">
    <property type="component" value="Chromosome 4"/>
</dbReference>
<evidence type="ECO:0000256" key="3">
    <source>
        <dbReference type="ARBA" id="ARBA00038471"/>
    </source>
</evidence>
<dbReference type="Gene3D" id="1.20.140.40">
    <property type="entry name" value="Invertase/pectin methylesterase inhibitor family protein"/>
    <property type="match status" value="1"/>
</dbReference>
<dbReference type="GO" id="GO:0004857">
    <property type="term" value="F:enzyme inhibitor activity"/>
    <property type="evidence" value="ECO:0007669"/>
    <property type="project" value="InterPro"/>
</dbReference>
<evidence type="ECO:0000256" key="1">
    <source>
        <dbReference type="ARBA" id="ARBA00022729"/>
    </source>
</evidence>
<dbReference type="InterPro" id="IPR035513">
    <property type="entry name" value="Invertase/methylesterase_inhib"/>
</dbReference>
<feature type="domain" description="Pectinesterase inhibitor" evidence="5">
    <location>
        <begin position="32"/>
        <end position="171"/>
    </location>
</feature>
<dbReference type="NCBIfam" id="TIGR01614">
    <property type="entry name" value="PME_inhib"/>
    <property type="match status" value="1"/>
</dbReference>
<evidence type="ECO:0000313" key="6">
    <source>
        <dbReference type="EMBL" id="PRQ39553.1"/>
    </source>
</evidence>
<reference evidence="6 7" key="1">
    <citation type="journal article" date="2018" name="Nat. Genet.">
        <title>The Rosa genome provides new insights in the design of modern roses.</title>
        <authorList>
            <person name="Bendahmane M."/>
        </authorList>
    </citation>
    <scope>NUCLEOTIDE SEQUENCE [LARGE SCALE GENOMIC DNA]</scope>
    <source>
        <strain evidence="7">cv. Old Blush</strain>
    </source>
</reference>
<protein>
    <submittedName>
        <fullName evidence="6">Putative pectinesterase inhibitor domain-containing protein</fullName>
    </submittedName>
</protein>
<dbReference type="PANTHER" id="PTHR35357:SF8">
    <property type="entry name" value="OS01G0111000 PROTEIN"/>
    <property type="match status" value="1"/>
</dbReference>
<dbReference type="Pfam" id="PF04043">
    <property type="entry name" value="PMEI"/>
    <property type="match status" value="1"/>
</dbReference>
<dbReference type="OMA" id="CERVYNT"/>
<keyword evidence="2" id="KW-1015">Disulfide bond</keyword>
<dbReference type="InterPro" id="IPR006501">
    <property type="entry name" value="Pectinesterase_inhib_dom"/>
</dbReference>
<accession>A0A2P6QZD8</accession>
<name>A0A2P6QZD8_ROSCH</name>
<dbReference type="SUPFAM" id="SSF101148">
    <property type="entry name" value="Plant invertase/pectin methylesterase inhibitor"/>
    <property type="match status" value="1"/>
</dbReference>
<dbReference type="STRING" id="74649.A0A2P6QZD8"/>
<comment type="caution">
    <text evidence="6">The sequence shown here is derived from an EMBL/GenBank/DDBJ whole genome shotgun (WGS) entry which is preliminary data.</text>
</comment>
<keyword evidence="7" id="KW-1185">Reference proteome</keyword>
<feature type="signal peptide" evidence="4">
    <location>
        <begin position="1"/>
        <end position="25"/>
    </location>
</feature>
<evidence type="ECO:0000256" key="4">
    <source>
        <dbReference type="SAM" id="SignalP"/>
    </source>
</evidence>